<proteinExistence type="predicted"/>
<dbReference type="OrthoDB" id="8451256at2"/>
<keyword evidence="2" id="KW-1185">Reference proteome</keyword>
<sequence length="124" mass="14983">MKKSNSFKFKKFDLKRMAMNIDAFSYKNIFIKLAYVQKIKGFPTVDVFENTQKAQENEWAIYGPDYDESYRVSFQNLNEIKEVKIRDVIYELKFGKHENEKYDYSKKSEVIDVYQFAIRKKQMN</sequence>
<evidence type="ECO:0000313" key="1">
    <source>
        <dbReference type="EMBL" id="SNY99441.1"/>
    </source>
</evidence>
<reference evidence="2" key="1">
    <citation type="submission" date="2017-09" db="EMBL/GenBank/DDBJ databases">
        <authorList>
            <person name="Varghese N."/>
            <person name="Submissions S."/>
        </authorList>
    </citation>
    <scope>NUCLEOTIDE SEQUENCE [LARGE SCALE GENOMIC DNA]</scope>
    <source>
        <strain evidence="2">DSM 25885</strain>
    </source>
</reference>
<accession>A0A285MVE0</accession>
<organism evidence="1 2">
    <name type="scientific">Flagellimonas pacifica</name>
    <dbReference type="NCBI Taxonomy" id="1247520"/>
    <lineage>
        <taxon>Bacteria</taxon>
        <taxon>Pseudomonadati</taxon>
        <taxon>Bacteroidota</taxon>
        <taxon>Flavobacteriia</taxon>
        <taxon>Flavobacteriales</taxon>
        <taxon>Flavobacteriaceae</taxon>
        <taxon>Flagellimonas</taxon>
    </lineage>
</organism>
<dbReference type="AlphaFoldDB" id="A0A285MVE0"/>
<dbReference type="Proteomes" id="UP000219048">
    <property type="component" value="Unassembled WGS sequence"/>
</dbReference>
<dbReference type="EMBL" id="OBEH01000002">
    <property type="protein sequence ID" value="SNY99441.1"/>
    <property type="molecule type" value="Genomic_DNA"/>
</dbReference>
<name>A0A285MVE0_9FLAO</name>
<evidence type="ECO:0000313" key="2">
    <source>
        <dbReference type="Proteomes" id="UP000219048"/>
    </source>
</evidence>
<gene>
    <name evidence="1" type="ORF">SAMN06265377_1247</name>
</gene>
<dbReference type="RefSeq" id="WP_097044939.1">
    <property type="nucleotide sequence ID" value="NZ_OBEH01000002.1"/>
</dbReference>
<protein>
    <submittedName>
        <fullName evidence="1">Uncharacterized protein</fullName>
    </submittedName>
</protein>